<dbReference type="Pfam" id="PF02913">
    <property type="entry name" value="FAD-oxidase_C"/>
    <property type="match status" value="1"/>
</dbReference>
<dbReference type="InterPro" id="IPR016171">
    <property type="entry name" value="Vanillyl_alc_oxidase_C-sub2"/>
</dbReference>
<dbReference type="Gene3D" id="1.10.45.10">
    <property type="entry name" value="Vanillyl-alcohol Oxidase, Chain A, domain 4"/>
    <property type="match status" value="1"/>
</dbReference>
<dbReference type="GO" id="GO:1903457">
    <property type="term" value="P:lactate catabolic process"/>
    <property type="evidence" value="ECO:0007669"/>
    <property type="project" value="TreeGrafter"/>
</dbReference>
<keyword evidence="5" id="KW-0809">Transit peptide</keyword>
<dbReference type="InterPro" id="IPR006094">
    <property type="entry name" value="Oxid_FAD_bind_N"/>
</dbReference>
<dbReference type="InterPro" id="IPR036318">
    <property type="entry name" value="FAD-bd_PCMH-like_sf"/>
</dbReference>
<comment type="cofactor">
    <cofactor evidence="1">
        <name>FAD</name>
        <dbReference type="ChEBI" id="CHEBI:57692"/>
    </cofactor>
</comment>
<keyword evidence="6 9" id="KW-0560">Oxidoreductase</keyword>
<dbReference type="InterPro" id="IPR016169">
    <property type="entry name" value="FAD-bd_PCMH_sub2"/>
</dbReference>
<evidence type="ECO:0000259" key="8">
    <source>
        <dbReference type="PROSITE" id="PS51387"/>
    </source>
</evidence>
<dbReference type="InterPro" id="IPR004113">
    <property type="entry name" value="FAD-bd_oxidored_4_C"/>
</dbReference>
<evidence type="ECO:0000256" key="7">
    <source>
        <dbReference type="ARBA" id="ARBA00038897"/>
    </source>
</evidence>
<organism evidence="9 10">
    <name type="scientific">Desulfosalsimonas propionicica</name>
    <dbReference type="NCBI Taxonomy" id="332175"/>
    <lineage>
        <taxon>Bacteria</taxon>
        <taxon>Pseudomonadati</taxon>
        <taxon>Thermodesulfobacteriota</taxon>
        <taxon>Desulfobacteria</taxon>
        <taxon>Desulfobacterales</taxon>
        <taxon>Desulfosalsimonadaceae</taxon>
        <taxon>Desulfosalsimonas</taxon>
    </lineage>
</organism>
<dbReference type="Pfam" id="PF01565">
    <property type="entry name" value="FAD_binding_4"/>
    <property type="match status" value="1"/>
</dbReference>
<dbReference type="SUPFAM" id="SSF55103">
    <property type="entry name" value="FAD-linked oxidases, C-terminal domain"/>
    <property type="match status" value="1"/>
</dbReference>
<dbReference type="EMBL" id="JACDUS010000002">
    <property type="protein sequence ID" value="MBA2880534.1"/>
    <property type="molecule type" value="Genomic_DNA"/>
</dbReference>
<dbReference type="PANTHER" id="PTHR11748:SF111">
    <property type="entry name" value="D-LACTATE DEHYDROGENASE, MITOCHONDRIAL-RELATED"/>
    <property type="match status" value="1"/>
</dbReference>
<gene>
    <name evidence="9" type="ORF">HNR65_000852</name>
</gene>
<evidence type="ECO:0000256" key="4">
    <source>
        <dbReference type="ARBA" id="ARBA00022827"/>
    </source>
</evidence>
<dbReference type="Proteomes" id="UP000525298">
    <property type="component" value="Unassembled WGS sequence"/>
</dbReference>
<evidence type="ECO:0000256" key="5">
    <source>
        <dbReference type="ARBA" id="ARBA00022946"/>
    </source>
</evidence>
<dbReference type="InterPro" id="IPR016164">
    <property type="entry name" value="FAD-linked_Oxase-like_C"/>
</dbReference>
<keyword evidence="3" id="KW-0285">Flavoprotein</keyword>
<dbReference type="GO" id="GO:0008720">
    <property type="term" value="F:D-lactate dehydrogenase (NAD+) activity"/>
    <property type="evidence" value="ECO:0007669"/>
    <property type="project" value="TreeGrafter"/>
</dbReference>
<dbReference type="Gene3D" id="3.30.465.10">
    <property type="match status" value="1"/>
</dbReference>
<keyword evidence="10" id="KW-1185">Reference proteome</keyword>
<protein>
    <recommendedName>
        <fullName evidence="7">D-lactate dehydrogenase (cytochrome)</fullName>
        <ecNumber evidence="7">1.1.2.4</ecNumber>
    </recommendedName>
</protein>
<dbReference type="AlphaFoldDB" id="A0A7W0HJS1"/>
<reference evidence="9 10" key="1">
    <citation type="submission" date="2020-07" db="EMBL/GenBank/DDBJ databases">
        <title>Genomic Encyclopedia of Type Strains, Phase IV (KMG-IV): sequencing the most valuable type-strain genomes for metagenomic binning, comparative biology and taxonomic classification.</title>
        <authorList>
            <person name="Goeker M."/>
        </authorList>
    </citation>
    <scope>NUCLEOTIDE SEQUENCE [LARGE SCALE GENOMIC DNA]</scope>
    <source>
        <strain evidence="9 10">DSM 17721</strain>
    </source>
</reference>
<dbReference type="PANTHER" id="PTHR11748">
    <property type="entry name" value="D-LACTATE DEHYDROGENASE"/>
    <property type="match status" value="1"/>
</dbReference>
<proteinExistence type="inferred from homology"/>
<comment type="similarity">
    <text evidence="2">Belongs to the FAD-binding oxidoreductase/transferase type 4 family.</text>
</comment>
<sequence>MDSVYRALADIVGEDYVSEQTEELFTYSKDLGTSEPRWPEYVAAPKTADEVSRIVEMANEQKLAVVPLGGGMSLAGLALALRGGITLDLKRMDQILELNEQGRYMVVEAGVSHGKVTSYLHKNAPHLMHSEPGAPPAATIGGNLAIHGQGDLAHPYGFNSDMINGLEVVLPTGEICRMGSCALGNQWYTLRPLPDLSLFMGWSGCTGIITKVSLRLFPCKKIQEQDVFVVENENLVPEILFKLTHVGMAEDLVVVSQEIPPPFNRLHYILINLAGDSREELEFKRQLIFDQNLAKYIQEGTGGIGAAGQDIERPVVSKTSDWRKGGGFEYVGAIVPVGFYPEGFRLGVEISARHEIPYTVLGRVVGCGHSMMFSWTYAFNRADNDTVSHARQALHETDERVLEMGGTLWKPAVFGQKLVMDRMDANTREMMKKVKTLLDPNGIMNPGNWEVA</sequence>
<comment type="caution">
    <text evidence="9">The sequence shown here is derived from an EMBL/GenBank/DDBJ whole genome shotgun (WGS) entry which is preliminary data.</text>
</comment>
<dbReference type="PROSITE" id="PS51387">
    <property type="entry name" value="FAD_PCMH"/>
    <property type="match status" value="1"/>
</dbReference>
<evidence type="ECO:0000313" key="10">
    <source>
        <dbReference type="Proteomes" id="UP000525298"/>
    </source>
</evidence>
<feature type="domain" description="FAD-binding PCMH-type" evidence="8">
    <location>
        <begin position="34"/>
        <end position="219"/>
    </location>
</feature>
<dbReference type="SUPFAM" id="SSF56176">
    <property type="entry name" value="FAD-binding/transporter-associated domain-like"/>
    <property type="match status" value="1"/>
</dbReference>
<accession>A0A7W0HJS1</accession>
<evidence type="ECO:0000256" key="3">
    <source>
        <dbReference type="ARBA" id="ARBA00022630"/>
    </source>
</evidence>
<keyword evidence="4" id="KW-0274">FAD</keyword>
<evidence type="ECO:0000256" key="6">
    <source>
        <dbReference type="ARBA" id="ARBA00023002"/>
    </source>
</evidence>
<evidence type="ECO:0000256" key="2">
    <source>
        <dbReference type="ARBA" id="ARBA00008000"/>
    </source>
</evidence>
<dbReference type="RefSeq" id="WP_181550209.1">
    <property type="nucleotide sequence ID" value="NZ_JACDUS010000002.1"/>
</dbReference>
<dbReference type="GO" id="GO:0004458">
    <property type="term" value="F:D-lactate dehydrogenase (cytochrome) activity"/>
    <property type="evidence" value="ECO:0007669"/>
    <property type="project" value="UniProtKB-EC"/>
</dbReference>
<name>A0A7W0HJS1_9BACT</name>
<evidence type="ECO:0000313" key="9">
    <source>
        <dbReference type="EMBL" id="MBA2880534.1"/>
    </source>
</evidence>
<dbReference type="EC" id="1.1.2.4" evidence="7"/>
<evidence type="ECO:0000256" key="1">
    <source>
        <dbReference type="ARBA" id="ARBA00001974"/>
    </source>
</evidence>
<dbReference type="GO" id="GO:0071949">
    <property type="term" value="F:FAD binding"/>
    <property type="evidence" value="ECO:0007669"/>
    <property type="project" value="InterPro"/>
</dbReference>
<dbReference type="InterPro" id="IPR016166">
    <property type="entry name" value="FAD-bd_PCMH"/>
</dbReference>